<accession>A0A1R4B3K6</accession>
<keyword evidence="3" id="KW-1185">Reference proteome</keyword>
<dbReference type="EMBL" id="FUFT01000003">
    <property type="protein sequence ID" value="SJL83500.1"/>
    <property type="molecule type" value="Genomic_DNA"/>
</dbReference>
<dbReference type="Proteomes" id="UP000189475">
    <property type="component" value="Unassembled WGS sequence"/>
</dbReference>
<reference evidence="2 3" key="1">
    <citation type="submission" date="2017-02" db="EMBL/GenBank/DDBJ databases">
        <authorList>
            <person name="Peterson S.W."/>
        </authorList>
    </citation>
    <scope>NUCLEOTIDE SEQUENCE [LARGE SCALE GENOMIC DNA]</scope>
    <source>
        <strain evidence="2 3">CECT 9027</strain>
    </source>
</reference>
<name>A0A1R4B3K6_9VIBR</name>
<protein>
    <submittedName>
        <fullName evidence="2">Uncharacterized protein</fullName>
    </submittedName>
</protein>
<dbReference type="PROSITE" id="PS51257">
    <property type="entry name" value="PROKAR_LIPOPROTEIN"/>
    <property type="match status" value="1"/>
</dbReference>
<evidence type="ECO:0000313" key="3">
    <source>
        <dbReference type="Proteomes" id="UP000189475"/>
    </source>
</evidence>
<feature type="region of interest" description="Disordered" evidence="1">
    <location>
        <begin position="181"/>
        <end position="202"/>
    </location>
</feature>
<organism evidence="2 3">
    <name type="scientific">Vibrio palustris</name>
    <dbReference type="NCBI Taxonomy" id="1918946"/>
    <lineage>
        <taxon>Bacteria</taxon>
        <taxon>Pseudomonadati</taxon>
        <taxon>Pseudomonadota</taxon>
        <taxon>Gammaproteobacteria</taxon>
        <taxon>Vibrionales</taxon>
        <taxon>Vibrionaceae</taxon>
        <taxon>Vibrio</taxon>
    </lineage>
</organism>
<evidence type="ECO:0000313" key="2">
    <source>
        <dbReference type="EMBL" id="SJL83500.1"/>
    </source>
</evidence>
<dbReference type="AlphaFoldDB" id="A0A1R4B3K6"/>
<dbReference type="RefSeq" id="WP_077313779.1">
    <property type="nucleotide sequence ID" value="NZ_AP024887.1"/>
</dbReference>
<dbReference type="STRING" id="1918946.VPAL9027_01468"/>
<gene>
    <name evidence="2" type="ORF">VPAL9027_01468</name>
</gene>
<evidence type="ECO:0000256" key="1">
    <source>
        <dbReference type="SAM" id="MobiDB-lite"/>
    </source>
</evidence>
<feature type="compositionally biased region" description="Polar residues" evidence="1">
    <location>
        <begin position="184"/>
        <end position="202"/>
    </location>
</feature>
<sequence>MFKPTVIALGLTAVLSGCSVTEVCPPTANVDLPKSSVPAKSSASVKVIVLPVEISYKDATASRMKAAMLNKLEGQVLATGTKLIDRHVAKKLNKEIRLAEKSGRYNNKGVPIADYAVITEINSSDLSRAFTKRRTYKDKDGDYHTIPASCSFRAEVTANAKVYALPSMKLVKRIELKGDESAKNETNNSRCPINQSSQNTMARTASERAVKYSMELQEMLAATAPVEAMRQCEKSGYMVRIGAGTNRNVQPKADVDFSQSIKNSRGEIETFTLGKGYIVNNKHDAVKPNYSWVSIDEELAQKIHAGDSATVHTGIQCALADIDCQLEKAKNKVKETAGL</sequence>
<proteinExistence type="predicted"/>